<reference evidence="1 2" key="1">
    <citation type="submission" date="2024-05" db="EMBL/GenBank/DDBJ databases">
        <authorList>
            <person name="Wallberg A."/>
        </authorList>
    </citation>
    <scope>NUCLEOTIDE SEQUENCE [LARGE SCALE GENOMIC DNA]</scope>
</reference>
<gene>
    <name evidence="1" type="ORF">MNOR_LOCUS15342</name>
</gene>
<accession>A0AAV2QPS4</accession>
<feature type="non-terminal residue" evidence="1">
    <location>
        <position position="1"/>
    </location>
</feature>
<keyword evidence="2" id="KW-1185">Reference proteome</keyword>
<evidence type="ECO:0000313" key="2">
    <source>
        <dbReference type="Proteomes" id="UP001497623"/>
    </source>
</evidence>
<evidence type="ECO:0000313" key="1">
    <source>
        <dbReference type="EMBL" id="CAL4095166.1"/>
    </source>
</evidence>
<organism evidence="1 2">
    <name type="scientific">Meganyctiphanes norvegica</name>
    <name type="common">Northern krill</name>
    <name type="synonym">Thysanopoda norvegica</name>
    <dbReference type="NCBI Taxonomy" id="48144"/>
    <lineage>
        <taxon>Eukaryota</taxon>
        <taxon>Metazoa</taxon>
        <taxon>Ecdysozoa</taxon>
        <taxon>Arthropoda</taxon>
        <taxon>Crustacea</taxon>
        <taxon>Multicrustacea</taxon>
        <taxon>Malacostraca</taxon>
        <taxon>Eumalacostraca</taxon>
        <taxon>Eucarida</taxon>
        <taxon>Euphausiacea</taxon>
        <taxon>Euphausiidae</taxon>
        <taxon>Meganyctiphanes</taxon>
    </lineage>
</organism>
<protein>
    <submittedName>
        <fullName evidence="1">Uncharacterized protein</fullName>
    </submittedName>
</protein>
<sequence>GWKEKKIDGDSFSSISSCKLELKEIDNKILTLCFLRSLHDISKCCNNILSLIFSIKSQGFTSLIATTCNFIMIDSPPEAKKTVKFWLDFKNIYIIVVKVVSDLIFKTINFHHYTQVE</sequence>
<dbReference type="Proteomes" id="UP001497623">
    <property type="component" value="Unassembled WGS sequence"/>
</dbReference>
<proteinExistence type="predicted"/>
<dbReference type="AlphaFoldDB" id="A0AAV2QPS4"/>
<dbReference type="EMBL" id="CAXKWB010009556">
    <property type="protein sequence ID" value="CAL4095166.1"/>
    <property type="molecule type" value="Genomic_DNA"/>
</dbReference>
<name>A0AAV2QPS4_MEGNR</name>
<comment type="caution">
    <text evidence="1">The sequence shown here is derived from an EMBL/GenBank/DDBJ whole genome shotgun (WGS) entry which is preliminary data.</text>
</comment>